<organism evidence="17 18">
    <name type="scientific">Roseateles depolymerans</name>
    <dbReference type="NCBI Taxonomy" id="76731"/>
    <lineage>
        <taxon>Bacteria</taxon>
        <taxon>Pseudomonadati</taxon>
        <taxon>Pseudomonadota</taxon>
        <taxon>Betaproteobacteria</taxon>
        <taxon>Burkholderiales</taxon>
        <taxon>Sphaerotilaceae</taxon>
        <taxon>Roseateles</taxon>
    </lineage>
</organism>
<dbReference type="PANTHER" id="PTHR43069">
    <property type="entry name" value="FUMARYLACETOACETASE"/>
    <property type="match status" value="1"/>
</dbReference>
<feature type="compositionally biased region" description="Polar residues" evidence="14">
    <location>
        <begin position="376"/>
        <end position="387"/>
    </location>
</feature>
<dbReference type="GO" id="GO:0006572">
    <property type="term" value="P:L-tyrosine catabolic process"/>
    <property type="evidence" value="ECO:0007669"/>
    <property type="project" value="UniProtKB-KW"/>
</dbReference>
<dbReference type="Pfam" id="PF01557">
    <property type="entry name" value="FAA_hydrolase"/>
    <property type="match status" value="1"/>
</dbReference>
<gene>
    <name evidence="17" type="ORF">RD2015_1544</name>
</gene>
<name>A0A0U3MBH9_9BURK</name>
<dbReference type="EC" id="3.7.1.2" evidence="4"/>
<feature type="binding site" evidence="13">
    <location>
        <position position="218"/>
    </location>
    <ligand>
        <name>Ca(2+)</name>
        <dbReference type="ChEBI" id="CHEBI:29108"/>
    </ligand>
</feature>
<evidence type="ECO:0000256" key="8">
    <source>
        <dbReference type="ARBA" id="ARBA00022842"/>
    </source>
</evidence>
<evidence type="ECO:0000256" key="4">
    <source>
        <dbReference type="ARBA" id="ARBA00012094"/>
    </source>
</evidence>
<dbReference type="Gene3D" id="3.90.850.10">
    <property type="entry name" value="Fumarylacetoacetase-like, C-terminal domain"/>
    <property type="match status" value="1"/>
</dbReference>
<keyword evidence="18" id="KW-1185">Reference proteome</keyword>
<evidence type="ECO:0000256" key="12">
    <source>
        <dbReference type="PIRSR" id="PIRSR605959-2"/>
    </source>
</evidence>
<evidence type="ECO:0000256" key="1">
    <source>
        <dbReference type="ARBA" id="ARBA00001913"/>
    </source>
</evidence>
<feature type="domain" description="Fumarylacetoacetase N-terminal" evidence="16">
    <location>
        <begin position="35"/>
        <end position="138"/>
    </location>
</feature>
<dbReference type="InterPro" id="IPR036663">
    <property type="entry name" value="Fumarylacetoacetase_C_sf"/>
</dbReference>
<dbReference type="STRING" id="76731.RD2015_1544"/>
<feature type="binding site" evidence="13">
    <location>
        <position position="220"/>
    </location>
    <ligand>
        <name>Ca(2+)</name>
        <dbReference type="ChEBI" id="CHEBI:29108"/>
    </ligand>
</feature>
<dbReference type="Proteomes" id="UP000060699">
    <property type="component" value="Chromosome"/>
</dbReference>
<evidence type="ECO:0000256" key="14">
    <source>
        <dbReference type="SAM" id="MobiDB-lite"/>
    </source>
</evidence>
<feature type="domain" description="Fumarylacetoacetase-like C-terminal" evidence="15">
    <location>
        <begin position="146"/>
        <end position="440"/>
    </location>
</feature>
<dbReference type="SUPFAM" id="SSF56529">
    <property type="entry name" value="FAH"/>
    <property type="match status" value="1"/>
</dbReference>
<comment type="pathway">
    <text evidence="3">Amino-acid degradation; L-phenylalanine degradation; acetoacetate and fumarate from L-phenylalanine: step 6/6.</text>
</comment>
<dbReference type="Gene3D" id="2.30.30.230">
    <property type="entry name" value="Fumarylacetoacetase, N-terminal domain"/>
    <property type="match status" value="1"/>
</dbReference>
<dbReference type="NCBIfam" id="TIGR01266">
    <property type="entry name" value="fum_ac_acetase"/>
    <property type="match status" value="1"/>
</dbReference>
<keyword evidence="5 13" id="KW-0479">Metal-binding</keyword>
<evidence type="ECO:0000256" key="2">
    <source>
        <dbReference type="ARBA" id="ARBA00001946"/>
    </source>
</evidence>
<evidence type="ECO:0000259" key="15">
    <source>
        <dbReference type="Pfam" id="PF01557"/>
    </source>
</evidence>
<keyword evidence="6" id="KW-0378">Hydrolase</keyword>
<evidence type="ECO:0000256" key="3">
    <source>
        <dbReference type="ARBA" id="ARBA00004782"/>
    </source>
</evidence>
<evidence type="ECO:0000256" key="9">
    <source>
        <dbReference type="ARBA" id="ARBA00022878"/>
    </source>
</evidence>
<dbReference type="EMBL" id="CP013729">
    <property type="protein sequence ID" value="ALV06029.1"/>
    <property type="molecule type" value="Genomic_DNA"/>
</dbReference>
<evidence type="ECO:0000256" key="13">
    <source>
        <dbReference type="PIRSR" id="PIRSR605959-3"/>
    </source>
</evidence>
<comment type="cofactor">
    <cofactor evidence="1 13">
        <name>Ca(2+)</name>
        <dbReference type="ChEBI" id="CHEBI:29108"/>
    </cofactor>
</comment>
<keyword evidence="10" id="KW-0585">Phenylalanine catabolism</keyword>
<dbReference type="GO" id="GO:0046872">
    <property type="term" value="F:metal ion binding"/>
    <property type="evidence" value="ECO:0007669"/>
    <property type="project" value="UniProtKB-KW"/>
</dbReference>
<accession>A0A0U3MBH9</accession>
<dbReference type="SUPFAM" id="SSF63433">
    <property type="entry name" value="Fumarylacetoacetate hydrolase, FAH, N-terminal domain"/>
    <property type="match status" value="1"/>
</dbReference>
<keyword evidence="7 13" id="KW-0106">Calcium</keyword>
<evidence type="ECO:0000313" key="18">
    <source>
        <dbReference type="Proteomes" id="UP000060699"/>
    </source>
</evidence>
<dbReference type="Pfam" id="PF09298">
    <property type="entry name" value="FAA_hydrolase_N"/>
    <property type="match status" value="1"/>
</dbReference>
<keyword evidence="9" id="KW-0828">Tyrosine catabolism</keyword>
<evidence type="ECO:0000256" key="6">
    <source>
        <dbReference type="ARBA" id="ARBA00022801"/>
    </source>
</evidence>
<dbReference type="InterPro" id="IPR036462">
    <property type="entry name" value="Fumarylacetoacetase_N_sf"/>
</dbReference>
<protein>
    <recommendedName>
        <fullName evidence="4">fumarylacetoacetase</fullName>
        <ecNumber evidence="4">3.7.1.2</ecNumber>
    </recommendedName>
</protein>
<evidence type="ECO:0000256" key="11">
    <source>
        <dbReference type="PIRSR" id="PIRSR605959-1"/>
    </source>
</evidence>
<proteinExistence type="predicted"/>
<dbReference type="PATRIC" id="fig|76731.3.peg.1578"/>
<feature type="binding site" evidence="13">
    <location>
        <position position="146"/>
    </location>
    <ligand>
        <name>Ca(2+)</name>
        <dbReference type="ChEBI" id="CHEBI:29108"/>
    </ligand>
</feature>
<dbReference type="GO" id="GO:0004334">
    <property type="term" value="F:fumarylacetoacetase activity"/>
    <property type="evidence" value="ECO:0007669"/>
    <property type="project" value="UniProtKB-EC"/>
</dbReference>
<feature type="binding site" evidence="13">
    <location>
        <position position="272"/>
    </location>
    <ligand>
        <name>Mg(2+)</name>
        <dbReference type="ChEBI" id="CHEBI:18420"/>
    </ligand>
</feature>
<feature type="binding site" evidence="12">
    <location>
        <position position="263"/>
    </location>
    <ligand>
        <name>substrate</name>
    </ligand>
</feature>
<dbReference type="UniPathway" id="UPA00139">
    <property type="reaction ID" value="UER00341"/>
</dbReference>
<reference evidence="17 18" key="1">
    <citation type="submission" date="2015-12" db="EMBL/GenBank/DDBJ databases">
        <title>Complete genome of Roseateles depolymerans KCTC 42856.</title>
        <authorList>
            <person name="Kim K.M."/>
        </authorList>
    </citation>
    <scope>NUCLEOTIDE SEQUENCE [LARGE SCALE GENOMIC DNA]</scope>
    <source>
        <strain evidence="17 18">KCTC 42856</strain>
    </source>
</reference>
<dbReference type="GO" id="GO:0006559">
    <property type="term" value="P:L-phenylalanine catabolic process"/>
    <property type="evidence" value="ECO:0007669"/>
    <property type="project" value="UniProtKB-UniPathway"/>
</dbReference>
<feature type="binding site" evidence="12">
    <location>
        <position position="259"/>
    </location>
    <ligand>
        <name>substrate</name>
    </ligand>
</feature>
<dbReference type="KEGG" id="rdp:RD2015_1544"/>
<dbReference type="AlphaFoldDB" id="A0A0U3MBH9"/>
<evidence type="ECO:0000256" key="10">
    <source>
        <dbReference type="ARBA" id="ARBA00023232"/>
    </source>
</evidence>
<keyword evidence="8 13" id="KW-0460">Magnesium</keyword>
<feature type="region of interest" description="Disordered" evidence="14">
    <location>
        <begin position="375"/>
        <end position="399"/>
    </location>
</feature>
<evidence type="ECO:0000256" key="7">
    <source>
        <dbReference type="ARBA" id="ARBA00022837"/>
    </source>
</evidence>
<feature type="binding site" evidence="13">
    <location>
        <position position="276"/>
    </location>
    <ligand>
        <name>Mg(2+)</name>
        <dbReference type="ChEBI" id="CHEBI:18420"/>
    </ligand>
</feature>
<feature type="binding site" evidence="13">
    <location>
        <position position="252"/>
    </location>
    <ligand>
        <name>Mg(2+)</name>
        <dbReference type="ChEBI" id="CHEBI:18420"/>
    </ligand>
</feature>
<feature type="binding site" evidence="12">
    <location>
        <position position="378"/>
    </location>
    <ligand>
        <name>substrate</name>
    </ligand>
</feature>
<evidence type="ECO:0000256" key="5">
    <source>
        <dbReference type="ARBA" id="ARBA00022723"/>
    </source>
</evidence>
<dbReference type="GO" id="GO:1902000">
    <property type="term" value="P:homogentisate catabolic process"/>
    <property type="evidence" value="ECO:0007669"/>
    <property type="project" value="TreeGrafter"/>
</dbReference>
<feature type="binding site" evidence="12">
    <location>
        <position position="162"/>
    </location>
    <ligand>
        <name>substrate</name>
    </ligand>
</feature>
<evidence type="ECO:0000313" key="17">
    <source>
        <dbReference type="EMBL" id="ALV06029.1"/>
    </source>
</evidence>
<sequence>MMTSLSSLSIDHTHDPALRSWVSGANDETTEFPLQNLPLGMARPAGQSGAFRPFAAIGAEAVDLIAAAALGVFSDELAAVLRACEGQGLNPLMAAGPALRRQCRHALVAVLDEKADAEWPGKLSAALVSQSSLEFTLPCRIGDYTDFYAGIHHATAVGKLFRPDNPLLPNYKWVPIGYHGRASSIGVSGQQFHRPLGQSKAPDAEVPSFGPSKRLDYELEVGALVGLGNAQGTPVALAQAEDHLFGLVLLNDWSARDVQAWEYQPLGPFLAKSFATTVSPWVVTMEALAPFRRPFSRAADDVQPLPYLQGDTNAAQGAISIQLEVHLQTAAMRAAQQPPHRLMRSDFADCYWTFAQMLTHHASNGCNLQPGDLFGSGTQSGPASDQGGSLLELTQGGKQPLTLPHGEQRTFLQDGDSVALVGFCEAPGRRRIGFGPCVGTVLPAIGAA</sequence>
<dbReference type="InterPro" id="IPR015377">
    <property type="entry name" value="Fumarylacetoacetase_N"/>
</dbReference>
<dbReference type="InterPro" id="IPR005959">
    <property type="entry name" value="Fumarylacetoacetase"/>
</dbReference>
<feature type="binding site" evidence="12">
    <location>
        <position position="148"/>
    </location>
    <ligand>
        <name>substrate</name>
    </ligand>
</feature>
<comment type="cofactor">
    <cofactor evidence="2 13">
        <name>Mg(2+)</name>
        <dbReference type="ChEBI" id="CHEBI:18420"/>
    </cofactor>
</comment>
<dbReference type="PANTHER" id="PTHR43069:SF2">
    <property type="entry name" value="FUMARYLACETOACETASE"/>
    <property type="match status" value="1"/>
</dbReference>
<evidence type="ECO:0000259" key="16">
    <source>
        <dbReference type="Pfam" id="PF09298"/>
    </source>
</evidence>
<dbReference type="InterPro" id="IPR011234">
    <property type="entry name" value="Fumarylacetoacetase-like_C"/>
</dbReference>
<feature type="binding site" evidence="13">
    <location>
        <position position="252"/>
    </location>
    <ligand>
        <name>Ca(2+)</name>
        <dbReference type="ChEBI" id="CHEBI:29108"/>
    </ligand>
</feature>
<feature type="active site" description="Proton acceptor" evidence="11">
    <location>
        <position position="153"/>
    </location>
</feature>